<reference evidence="1 2" key="1">
    <citation type="submission" date="2021-06" db="EMBL/GenBank/DDBJ databases">
        <authorList>
            <person name="Palmer J.M."/>
        </authorList>
    </citation>
    <scope>NUCLEOTIDE SEQUENCE [LARGE SCALE GENOMIC DNA]</scope>
    <source>
        <strain evidence="2">if_2019</strain>
        <tissue evidence="1">Muscle</tissue>
    </source>
</reference>
<protein>
    <submittedName>
        <fullName evidence="1">Uncharacterized protein</fullName>
    </submittedName>
</protein>
<comment type="caution">
    <text evidence="1">The sequence shown here is derived from an EMBL/GenBank/DDBJ whole genome shotgun (WGS) entry which is preliminary data.</text>
</comment>
<sequence length="105" mass="11095">MLFIITTYPYKFPEILLCTLQQHASTPHLSRGMVGTVGLGSPARDCLADHPSNVGPISPLPRRWFSLALGGLGMSVAPISSVSILGPGGQGVIGGCFHTTENHQR</sequence>
<name>A0ABV0TYE8_9TELE</name>
<accession>A0ABV0TYE8</accession>
<organism evidence="1 2">
    <name type="scientific">Ilyodon furcidens</name>
    <name type="common">goldbreast splitfin</name>
    <dbReference type="NCBI Taxonomy" id="33524"/>
    <lineage>
        <taxon>Eukaryota</taxon>
        <taxon>Metazoa</taxon>
        <taxon>Chordata</taxon>
        <taxon>Craniata</taxon>
        <taxon>Vertebrata</taxon>
        <taxon>Euteleostomi</taxon>
        <taxon>Actinopterygii</taxon>
        <taxon>Neopterygii</taxon>
        <taxon>Teleostei</taxon>
        <taxon>Neoteleostei</taxon>
        <taxon>Acanthomorphata</taxon>
        <taxon>Ovalentaria</taxon>
        <taxon>Atherinomorphae</taxon>
        <taxon>Cyprinodontiformes</taxon>
        <taxon>Goodeidae</taxon>
        <taxon>Ilyodon</taxon>
    </lineage>
</organism>
<proteinExistence type="predicted"/>
<keyword evidence="2" id="KW-1185">Reference proteome</keyword>
<dbReference type="EMBL" id="JAHRIQ010049082">
    <property type="protein sequence ID" value="MEQ2237506.1"/>
    <property type="molecule type" value="Genomic_DNA"/>
</dbReference>
<evidence type="ECO:0000313" key="2">
    <source>
        <dbReference type="Proteomes" id="UP001482620"/>
    </source>
</evidence>
<evidence type="ECO:0000313" key="1">
    <source>
        <dbReference type="EMBL" id="MEQ2237506.1"/>
    </source>
</evidence>
<dbReference type="Proteomes" id="UP001482620">
    <property type="component" value="Unassembled WGS sequence"/>
</dbReference>
<gene>
    <name evidence="1" type="ORF">ILYODFUR_023704</name>
</gene>